<proteinExistence type="predicted"/>
<keyword evidence="4" id="KW-0472">Membrane</keyword>
<evidence type="ECO:0000313" key="5">
    <source>
        <dbReference type="Proteomes" id="UP000504610"/>
    </source>
</evidence>
<keyword evidence="2" id="KW-0813">Transport</keyword>
<dbReference type="AlphaFoldDB" id="A0A6J0NEJ9"/>
<dbReference type="InterPro" id="IPR044566">
    <property type="entry name" value="RMV1-like"/>
</dbReference>
<evidence type="ECO:0000256" key="3">
    <source>
        <dbReference type="ARBA" id="ARBA00022475"/>
    </source>
</evidence>
<evidence type="ECO:0000256" key="4">
    <source>
        <dbReference type="SAM" id="Phobius"/>
    </source>
</evidence>
<reference evidence="5" key="1">
    <citation type="journal article" date="2019" name="Database">
        <title>The radish genome database (RadishGD): an integrated information resource for radish genomics.</title>
        <authorList>
            <person name="Yu H.J."/>
            <person name="Baek S."/>
            <person name="Lee Y.J."/>
            <person name="Cho A."/>
            <person name="Mun J.H."/>
        </authorList>
    </citation>
    <scope>NUCLEOTIDE SEQUENCE [LARGE SCALE GENOMIC DNA]</scope>
    <source>
        <strain evidence="5">cv. WK10039</strain>
    </source>
</reference>
<evidence type="ECO:0000256" key="1">
    <source>
        <dbReference type="ARBA" id="ARBA00004651"/>
    </source>
</evidence>
<dbReference type="PANTHER" id="PTHR45826:SF17">
    <property type="entry name" value="OS12G0580400 PROTEIN"/>
    <property type="match status" value="1"/>
</dbReference>
<feature type="transmembrane region" description="Helical" evidence="4">
    <location>
        <begin position="72"/>
        <end position="90"/>
    </location>
</feature>
<keyword evidence="5" id="KW-1185">Reference proteome</keyword>
<dbReference type="GO" id="GO:0005886">
    <property type="term" value="C:plasma membrane"/>
    <property type="evidence" value="ECO:0007669"/>
    <property type="project" value="UniProtKB-SubCell"/>
</dbReference>
<dbReference type="GO" id="GO:0022857">
    <property type="term" value="F:transmembrane transporter activity"/>
    <property type="evidence" value="ECO:0007669"/>
    <property type="project" value="InterPro"/>
</dbReference>
<protein>
    <submittedName>
        <fullName evidence="6 7">Probable polyamine transporter At3g19553</fullName>
    </submittedName>
</protein>
<dbReference type="OrthoDB" id="1738634at2759"/>
<dbReference type="RefSeq" id="XP_056854981.1">
    <property type="nucleotide sequence ID" value="XM_056999001.1"/>
</dbReference>
<comment type="subcellular location">
    <subcellularLocation>
        <location evidence="1">Cell membrane</location>
        <topology evidence="1">Multi-pass membrane protein</topology>
    </subcellularLocation>
</comment>
<reference evidence="6 7" key="2">
    <citation type="submission" date="2025-04" db="UniProtKB">
        <authorList>
            <consortium name="RefSeq"/>
        </authorList>
    </citation>
    <scope>IDENTIFICATION</scope>
    <source>
        <tissue evidence="6 7">Leaf</tissue>
    </source>
</reference>
<dbReference type="KEGG" id="rsz:108853333"/>
<dbReference type="RefSeq" id="XP_018482258.1">
    <property type="nucleotide sequence ID" value="XM_018626756.2"/>
</dbReference>
<dbReference type="GeneID" id="108853333"/>
<keyword evidence="4" id="KW-0812">Transmembrane</keyword>
<feature type="transmembrane region" description="Helical" evidence="4">
    <location>
        <begin position="96"/>
        <end position="116"/>
    </location>
</feature>
<dbReference type="PANTHER" id="PTHR45826">
    <property type="entry name" value="POLYAMINE TRANSPORTER PUT1"/>
    <property type="match status" value="1"/>
</dbReference>
<evidence type="ECO:0000313" key="6">
    <source>
        <dbReference type="RefSeq" id="XP_018482258.1"/>
    </source>
</evidence>
<sequence>MGEEIIANDENIAETKPSSKLTLLPLVFLIFYEVSGGPFGVEDSVKSGGGPLLAVLGFLIFPLIWSIPEALVTAELCLPPSLLLILVMVLATAKTFLISGVIIVLGFCLHPFLALVKEKRWARFIPEETRPVLEVPSESQVDEEHGDDGSCIVCSTVRCL</sequence>
<evidence type="ECO:0000313" key="7">
    <source>
        <dbReference type="RefSeq" id="XP_056854981.1"/>
    </source>
</evidence>
<dbReference type="KEGG" id="rsz:130504376"/>
<organism evidence="5 6">
    <name type="scientific">Raphanus sativus</name>
    <name type="common">Radish</name>
    <name type="synonym">Raphanus raphanistrum var. sativus</name>
    <dbReference type="NCBI Taxonomy" id="3726"/>
    <lineage>
        <taxon>Eukaryota</taxon>
        <taxon>Viridiplantae</taxon>
        <taxon>Streptophyta</taxon>
        <taxon>Embryophyta</taxon>
        <taxon>Tracheophyta</taxon>
        <taxon>Spermatophyta</taxon>
        <taxon>Magnoliopsida</taxon>
        <taxon>eudicotyledons</taxon>
        <taxon>Gunneridae</taxon>
        <taxon>Pentapetalae</taxon>
        <taxon>rosids</taxon>
        <taxon>malvids</taxon>
        <taxon>Brassicales</taxon>
        <taxon>Brassicaceae</taxon>
        <taxon>Brassiceae</taxon>
        <taxon>Raphanus</taxon>
    </lineage>
</organism>
<dbReference type="Proteomes" id="UP000504610">
    <property type="component" value="Chromosome 4"/>
</dbReference>
<gene>
    <name evidence="6" type="primary">LOC108853333</name>
    <name evidence="7" type="synonym">LOC130504376</name>
</gene>
<name>A0A6J0NEJ9_RAPSA</name>
<keyword evidence="3" id="KW-1003">Cell membrane</keyword>
<feature type="transmembrane region" description="Helical" evidence="4">
    <location>
        <begin position="21"/>
        <end position="41"/>
    </location>
</feature>
<accession>A0A6J0NEJ9</accession>
<feature type="transmembrane region" description="Helical" evidence="4">
    <location>
        <begin position="47"/>
        <end position="65"/>
    </location>
</feature>
<keyword evidence="4" id="KW-1133">Transmembrane helix</keyword>
<evidence type="ECO:0000256" key="2">
    <source>
        <dbReference type="ARBA" id="ARBA00022448"/>
    </source>
</evidence>